<dbReference type="Proteomes" id="UP001596203">
    <property type="component" value="Unassembled WGS sequence"/>
</dbReference>
<organism evidence="2 3">
    <name type="scientific">Plantactinospora solaniradicis</name>
    <dbReference type="NCBI Taxonomy" id="1723736"/>
    <lineage>
        <taxon>Bacteria</taxon>
        <taxon>Bacillati</taxon>
        <taxon>Actinomycetota</taxon>
        <taxon>Actinomycetes</taxon>
        <taxon>Micromonosporales</taxon>
        <taxon>Micromonosporaceae</taxon>
        <taxon>Plantactinospora</taxon>
    </lineage>
</organism>
<protein>
    <submittedName>
        <fullName evidence="2">Helix-turn-helix transcriptional regulator</fullName>
    </submittedName>
</protein>
<sequence length="223" mass="23451">MAGVDDLEPGLDAVAALVDPVRRAAYRAVVVAAEPLGRDEVAAALGVGRTLAAFHLDKLVDAGLLTVSSARRSGRSGPGAGRPAKLYRRAPGEHTVSVPPRSYRLGAEVLAETVERLGGEDALFEVAQERGRCAGRVAGPGADVRELLRSQGYAPVPDGADIRLGNCPFHLLADEFPPTVCGMNLALLTGLLVGADRPDWRARLDPRPGLCCVVLEPSKNNHN</sequence>
<dbReference type="RefSeq" id="WP_377421457.1">
    <property type="nucleotide sequence ID" value="NZ_JBHSPR010000010.1"/>
</dbReference>
<comment type="caution">
    <text evidence="2">The sequence shown here is derived from an EMBL/GenBank/DDBJ whole genome shotgun (WGS) entry which is preliminary data.</text>
</comment>
<evidence type="ECO:0000313" key="2">
    <source>
        <dbReference type="EMBL" id="MFC6017300.1"/>
    </source>
</evidence>
<keyword evidence="3" id="KW-1185">Reference proteome</keyword>
<dbReference type="Gene3D" id="1.10.10.10">
    <property type="entry name" value="Winged helix-like DNA-binding domain superfamily/Winged helix DNA-binding domain"/>
    <property type="match status" value="1"/>
</dbReference>
<reference evidence="3" key="1">
    <citation type="journal article" date="2019" name="Int. J. Syst. Evol. Microbiol.">
        <title>The Global Catalogue of Microorganisms (GCM) 10K type strain sequencing project: providing services to taxonomists for standard genome sequencing and annotation.</title>
        <authorList>
            <consortium name="The Broad Institute Genomics Platform"/>
            <consortium name="The Broad Institute Genome Sequencing Center for Infectious Disease"/>
            <person name="Wu L."/>
            <person name="Ma J."/>
        </authorList>
    </citation>
    <scope>NUCLEOTIDE SEQUENCE [LARGE SCALE GENOMIC DNA]</scope>
    <source>
        <strain evidence="3">ZS-35-S2</strain>
    </source>
</reference>
<dbReference type="InterPro" id="IPR036390">
    <property type="entry name" value="WH_DNA-bd_sf"/>
</dbReference>
<accession>A0ABW1K747</accession>
<dbReference type="InterPro" id="IPR036388">
    <property type="entry name" value="WH-like_DNA-bd_sf"/>
</dbReference>
<gene>
    <name evidence="2" type="ORF">ACFP2T_13915</name>
</gene>
<evidence type="ECO:0000313" key="3">
    <source>
        <dbReference type="Proteomes" id="UP001596203"/>
    </source>
</evidence>
<name>A0ABW1K747_9ACTN</name>
<dbReference type="SUPFAM" id="SSF46785">
    <property type="entry name" value="Winged helix' DNA-binding domain"/>
    <property type="match status" value="1"/>
</dbReference>
<feature type="region of interest" description="Disordered" evidence="1">
    <location>
        <begin position="70"/>
        <end position="95"/>
    </location>
</feature>
<evidence type="ECO:0000256" key="1">
    <source>
        <dbReference type="SAM" id="MobiDB-lite"/>
    </source>
</evidence>
<dbReference type="EMBL" id="JBHSPR010000010">
    <property type="protein sequence ID" value="MFC6017300.1"/>
    <property type="molecule type" value="Genomic_DNA"/>
</dbReference>
<proteinExistence type="predicted"/>